<dbReference type="Proteomes" id="UP000759131">
    <property type="component" value="Unassembled WGS sequence"/>
</dbReference>
<sequence length="314" mass="36836">MLVSCSPTTDKLDFRYKTEAEYDKCSKAQMRELTMANLDVIIAAMKLQGMKYRHFHGLDIIDNFYHRLINRAQQYMPVMYAVMDAYEPPPNITMFKHNVEYYIGSSFEEYRYMEAKLDVRRKNMLKVTDSEQVLRDKLTKLQETILRMVLWASNYIKTKRQDTLWGSLHIQIHDLVQHIFTELNADLDKMPNGVKKAKALHTLKIKIKHVNNYAKQKMDPDTDLPRVVALEQYDGDGFMHLIAQDSTGRVFNVAREKYVKNLELLFNLPFQRISSDNSDPSLQRVRITKEKTPENTRLIVDANDKPVAYVKVQY</sequence>
<accession>A0A7R9PXW8</accession>
<evidence type="ECO:0000313" key="2">
    <source>
        <dbReference type="Proteomes" id="UP000759131"/>
    </source>
</evidence>
<protein>
    <submittedName>
        <fullName evidence="1">Uncharacterized protein</fullName>
    </submittedName>
</protein>
<gene>
    <name evidence="1" type="ORF">OSB1V03_LOCUS5259</name>
</gene>
<dbReference type="OrthoDB" id="6512498at2759"/>
<dbReference type="EMBL" id="CAJPIZ010002599">
    <property type="protein sequence ID" value="CAG2105250.1"/>
    <property type="molecule type" value="Genomic_DNA"/>
</dbReference>
<dbReference type="EMBL" id="OC857174">
    <property type="protein sequence ID" value="CAD7624820.1"/>
    <property type="molecule type" value="Genomic_DNA"/>
</dbReference>
<dbReference type="AlphaFoldDB" id="A0A7R9PXW8"/>
<keyword evidence="2" id="KW-1185">Reference proteome</keyword>
<name>A0A7R9PXW8_9ACAR</name>
<reference evidence="1" key="1">
    <citation type="submission" date="2020-11" db="EMBL/GenBank/DDBJ databases">
        <authorList>
            <person name="Tran Van P."/>
        </authorList>
    </citation>
    <scope>NUCLEOTIDE SEQUENCE</scope>
</reference>
<evidence type="ECO:0000313" key="1">
    <source>
        <dbReference type="EMBL" id="CAD7624820.1"/>
    </source>
</evidence>
<organism evidence="1">
    <name type="scientific">Medioppia subpectinata</name>
    <dbReference type="NCBI Taxonomy" id="1979941"/>
    <lineage>
        <taxon>Eukaryota</taxon>
        <taxon>Metazoa</taxon>
        <taxon>Ecdysozoa</taxon>
        <taxon>Arthropoda</taxon>
        <taxon>Chelicerata</taxon>
        <taxon>Arachnida</taxon>
        <taxon>Acari</taxon>
        <taxon>Acariformes</taxon>
        <taxon>Sarcoptiformes</taxon>
        <taxon>Oribatida</taxon>
        <taxon>Brachypylina</taxon>
        <taxon>Oppioidea</taxon>
        <taxon>Oppiidae</taxon>
        <taxon>Medioppia</taxon>
    </lineage>
</organism>
<proteinExistence type="predicted"/>